<dbReference type="GO" id="GO:0005987">
    <property type="term" value="P:sucrose catabolic process"/>
    <property type="evidence" value="ECO:0007669"/>
    <property type="project" value="TreeGrafter"/>
</dbReference>
<feature type="domain" description="Glycosyl hydrolase family 32 N-terminal" evidence="5">
    <location>
        <begin position="24"/>
        <end position="329"/>
    </location>
</feature>
<comment type="caution">
    <text evidence="7">The sequence shown here is derived from an EMBL/GenBank/DDBJ whole genome shotgun (WGS) entry which is preliminary data.</text>
</comment>
<dbReference type="InterPro" id="IPR013320">
    <property type="entry name" value="ConA-like_dom_sf"/>
</dbReference>
<dbReference type="SUPFAM" id="SSF49899">
    <property type="entry name" value="Concanavalin A-like lectins/glucanases"/>
    <property type="match status" value="1"/>
</dbReference>
<dbReference type="PANTHER" id="PTHR42800:SF1">
    <property type="entry name" value="EXOINULINASE INUD (AFU_ORTHOLOGUE AFUA_5G00480)"/>
    <property type="match status" value="1"/>
</dbReference>
<gene>
    <name evidence="7" type="ORF">ATJ88_1729</name>
</gene>
<dbReference type="InterPro" id="IPR001362">
    <property type="entry name" value="Glyco_hydro_32"/>
</dbReference>
<dbReference type="EMBL" id="PDJJ01000001">
    <property type="protein sequence ID" value="PFG43047.1"/>
    <property type="molecule type" value="Genomic_DNA"/>
</dbReference>
<dbReference type="Gene3D" id="2.115.10.20">
    <property type="entry name" value="Glycosyl hydrolase domain, family 43"/>
    <property type="match status" value="1"/>
</dbReference>
<dbReference type="GO" id="GO:0005737">
    <property type="term" value="C:cytoplasm"/>
    <property type="evidence" value="ECO:0007669"/>
    <property type="project" value="TreeGrafter"/>
</dbReference>
<dbReference type="CDD" id="cd18622">
    <property type="entry name" value="GH32_Inu-like"/>
    <property type="match status" value="1"/>
</dbReference>
<evidence type="ECO:0000256" key="1">
    <source>
        <dbReference type="ARBA" id="ARBA00009902"/>
    </source>
</evidence>
<evidence type="ECO:0000259" key="5">
    <source>
        <dbReference type="Pfam" id="PF00251"/>
    </source>
</evidence>
<protein>
    <submittedName>
        <fullName evidence="7">Levanase/fructan beta-fructosidase</fullName>
    </submittedName>
</protein>
<dbReference type="InterPro" id="IPR013148">
    <property type="entry name" value="Glyco_hydro_32_N"/>
</dbReference>
<dbReference type="Pfam" id="PF00251">
    <property type="entry name" value="Glyco_hydro_32N"/>
    <property type="match status" value="1"/>
</dbReference>
<keyword evidence="3 4" id="KW-0326">Glycosidase</keyword>
<dbReference type="PANTHER" id="PTHR42800">
    <property type="entry name" value="EXOINULINASE INUD (AFU_ORTHOLOGUE AFUA_5G00480)"/>
    <property type="match status" value="1"/>
</dbReference>
<dbReference type="AlphaFoldDB" id="A0A2A9EV73"/>
<evidence type="ECO:0000256" key="4">
    <source>
        <dbReference type="RuleBase" id="RU362110"/>
    </source>
</evidence>
<dbReference type="SUPFAM" id="SSF75005">
    <property type="entry name" value="Arabinanase/levansucrase/invertase"/>
    <property type="match status" value="1"/>
</dbReference>
<evidence type="ECO:0000256" key="3">
    <source>
        <dbReference type="ARBA" id="ARBA00023295"/>
    </source>
</evidence>
<dbReference type="Pfam" id="PF08244">
    <property type="entry name" value="Glyco_hydro_32C"/>
    <property type="match status" value="1"/>
</dbReference>
<dbReference type="InterPro" id="IPR013189">
    <property type="entry name" value="Glyco_hydro_32_C"/>
</dbReference>
<dbReference type="InterPro" id="IPR023296">
    <property type="entry name" value="Glyco_hydro_beta-prop_sf"/>
</dbReference>
<evidence type="ECO:0000256" key="2">
    <source>
        <dbReference type="ARBA" id="ARBA00022801"/>
    </source>
</evidence>
<evidence type="ECO:0000313" key="7">
    <source>
        <dbReference type="EMBL" id="PFG43047.1"/>
    </source>
</evidence>
<dbReference type="GO" id="GO:0004575">
    <property type="term" value="F:sucrose alpha-glucosidase activity"/>
    <property type="evidence" value="ECO:0007669"/>
    <property type="project" value="TreeGrafter"/>
</dbReference>
<evidence type="ECO:0000259" key="6">
    <source>
        <dbReference type="Pfam" id="PF08244"/>
    </source>
</evidence>
<evidence type="ECO:0000313" key="8">
    <source>
        <dbReference type="Proteomes" id="UP000224130"/>
    </source>
</evidence>
<proteinExistence type="inferred from homology"/>
<organism evidence="7 8">
    <name type="scientific">Isoptericola jiangsuensis</name>
    <dbReference type="NCBI Taxonomy" id="548579"/>
    <lineage>
        <taxon>Bacteria</taxon>
        <taxon>Bacillati</taxon>
        <taxon>Actinomycetota</taxon>
        <taxon>Actinomycetes</taxon>
        <taxon>Micrococcales</taxon>
        <taxon>Promicromonosporaceae</taxon>
        <taxon>Isoptericola</taxon>
    </lineage>
</organism>
<name>A0A2A9EV73_9MICO</name>
<reference evidence="7 8" key="1">
    <citation type="submission" date="2017-10" db="EMBL/GenBank/DDBJ databases">
        <title>Sequencing the genomes of 1000 actinobacteria strains.</title>
        <authorList>
            <person name="Klenk H.-P."/>
        </authorList>
    </citation>
    <scope>NUCLEOTIDE SEQUENCE [LARGE SCALE GENOMIC DNA]</scope>
    <source>
        <strain evidence="7 8">DSM 21863</strain>
    </source>
</reference>
<sequence>MTTTENAAPVETYTAADHLRPVAHFTARDTWLNDPNGLLFHDGTWHLFFQNNPFGSGWGNISWGHATSQDLVTWDHQPVAIAATPTEQVFSGSAVVDEANTSGFGAAGQTPLVAIYTSAYTGEHPRAGIQAQSLAYSLDAGTTWERYAHNPVLDIGSTEFRDPKVFRYGGEAGHWVMVVVEATDHRVAIYTSSDLIDWTFASHFGPWGATGGVWECPDLFELPVRGTDVRRWVMVVSLNPGGPAGGSGTQYFVGDFDGYEFVPDDDKATTDGPDWLDHGRDYYAAVSFSGVPGGRRVMLGWASNWDYAGDTPTAPWRSTMSLAREVDLVRWPDGRPRVAQRPVLPADPRPGLVVHDLVVPTTPGRHTEIELSTHDGDDVVRVTVDGDRRTITCDRTASGSVDFHETFASVDTVHLPDEPQTHLQIVLDGCVLELYAADGRATVTQLVFPRASLTEIAVRQADPEPTVA</sequence>
<accession>A0A2A9EV73</accession>
<comment type="similarity">
    <text evidence="1 4">Belongs to the glycosyl hydrolase 32 family.</text>
</comment>
<dbReference type="Proteomes" id="UP000224130">
    <property type="component" value="Unassembled WGS sequence"/>
</dbReference>
<feature type="domain" description="Glycosyl hydrolase family 32 C-terminal" evidence="6">
    <location>
        <begin position="375"/>
        <end position="459"/>
    </location>
</feature>
<keyword evidence="2 4" id="KW-0378">Hydrolase</keyword>
<keyword evidence="8" id="KW-1185">Reference proteome</keyword>
<dbReference type="Gene3D" id="2.60.120.560">
    <property type="entry name" value="Exo-inulinase, domain 1"/>
    <property type="match status" value="1"/>
</dbReference>
<dbReference type="SMART" id="SM00640">
    <property type="entry name" value="Glyco_32"/>
    <property type="match status" value="1"/>
</dbReference>